<dbReference type="Proteomes" id="UP000544331">
    <property type="component" value="Unassembled WGS sequence"/>
</dbReference>
<evidence type="ECO:0000313" key="2">
    <source>
        <dbReference type="EMBL" id="KAF5725218.1"/>
    </source>
</evidence>
<evidence type="ECO:0000313" key="3">
    <source>
        <dbReference type="Proteomes" id="UP000544331"/>
    </source>
</evidence>
<protein>
    <submittedName>
        <fullName evidence="2">Membrane attack complex component perforin</fullName>
    </submittedName>
</protein>
<dbReference type="OrthoDB" id="2562973at2759"/>
<sequence length="573" mass="63107">MATSSTSLPAFVILPPNFPSIARSPDKAAVIASTTEISPTHANDLETNHWADVLNASNALRAWKGQQVDGNLHINRAPRADAKPEFEVYDDSYTETQESSTSIEREMVLKAFSESGIRSALSAGANGVSFGLGLEVSKQKENSETVAKKDKTITIHGFYNFPRVILYLEPETLQLSEACKTFLSKTKASTEKKKEEFLKKFFARFGDIIATKVTLGGRLCTTQEVNSADESKISEAKREVRKQLTATLTTPAAGLDLRGNRGKSVGTYERQISAEITTRTTIHTQGGNALLAASISDWTASVESYRYWRVIQQSQPEDILNFLTEVTKDTEYADRVRMLNTTRQSAIDRIVGQARSLSIEVDATYVKPTLIVSQLDSAEPQPPDAAEPQLIYARPRRLLKGPGGFLPGCAKCKFKMTLSQNDVIKRISVSPGREGADETEFIRSDFIRSGFKTILEWTSKLRSSSIGDGKGAPAFPPLDLKVVVELEDDCSFAAEVAQSGEDLRACRPSFQQDGRSVNLCWTVELNASPWVNSQELKLDRSPSIQRSSEKFRAEFISSDTSLVSNTTSRTSTQ</sequence>
<reference evidence="2 3" key="1">
    <citation type="submission" date="2020-05" db="EMBL/GenBank/DDBJ databases">
        <title>Identification and distribution of gene clusters putatively required for synthesis of sphingolipid metabolism inhibitors in phylogenetically diverse species of the filamentous fungus Fusarium.</title>
        <authorList>
            <person name="Kim H.-S."/>
            <person name="Busman M."/>
            <person name="Brown D.W."/>
            <person name="Divon H."/>
            <person name="Uhlig S."/>
            <person name="Proctor R.H."/>
        </authorList>
    </citation>
    <scope>NUCLEOTIDE SEQUENCE [LARGE SCALE GENOMIC DNA]</scope>
    <source>
        <strain evidence="2 3">NRRL 66235</strain>
    </source>
</reference>
<organism evidence="2 3">
    <name type="scientific">Fusarium mundagurra</name>
    <dbReference type="NCBI Taxonomy" id="1567541"/>
    <lineage>
        <taxon>Eukaryota</taxon>
        <taxon>Fungi</taxon>
        <taxon>Dikarya</taxon>
        <taxon>Ascomycota</taxon>
        <taxon>Pezizomycotina</taxon>
        <taxon>Sordariomycetes</taxon>
        <taxon>Hypocreomycetidae</taxon>
        <taxon>Hypocreales</taxon>
        <taxon>Nectriaceae</taxon>
        <taxon>Fusarium</taxon>
        <taxon>Fusarium fujikuroi species complex</taxon>
    </lineage>
</organism>
<feature type="domain" description="MACPF-like" evidence="1">
    <location>
        <begin position="137"/>
        <end position="324"/>
    </location>
</feature>
<dbReference type="Pfam" id="PF22693">
    <property type="entry name" value="MACPF_1"/>
    <property type="match status" value="1"/>
</dbReference>
<dbReference type="EMBL" id="JAAOAN010000005">
    <property type="protein sequence ID" value="KAF5725218.1"/>
    <property type="molecule type" value="Genomic_DNA"/>
</dbReference>
<proteinExistence type="predicted"/>
<evidence type="ECO:0000259" key="1">
    <source>
        <dbReference type="Pfam" id="PF22693"/>
    </source>
</evidence>
<name>A0A8H6DPR6_9HYPO</name>
<keyword evidence="3" id="KW-1185">Reference proteome</keyword>
<dbReference type="AlphaFoldDB" id="A0A8H6DPR6"/>
<accession>A0A8H6DPR6</accession>
<dbReference type="InterPro" id="IPR054586">
    <property type="entry name" value="MACPF_1_fungal"/>
</dbReference>
<comment type="caution">
    <text evidence="2">The sequence shown here is derived from an EMBL/GenBank/DDBJ whole genome shotgun (WGS) entry which is preliminary data.</text>
</comment>
<gene>
    <name evidence="2" type="ORF">FMUND_40</name>
</gene>